<protein>
    <submittedName>
        <fullName evidence="1">Uncharacterized protein</fullName>
    </submittedName>
</protein>
<accession>A0A2P2MHY1</accession>
<organism evidence="1">
    <name type="scientific">Rhizophora mucronata</name>
    <name type="common">Asiatic mangrove</name>
    <dbReference type="NCBI Taxonomy" id="61149"/>
    <lineage>
        <taxon>Eukaryota</taxon>
        <taxon>Viridiplantae</taxon>
        <taxon>Streptophyta</taxon>
        <taxon>Embryophyta</taxon>
        <taxon>Tracheophyta</taxon>
        <taxon>Spermatophyta</taxon>
        <taxon>Magnoliopsida</taxon>
        <taxon>eudicotyledons</taxon>
        <taxon>Gunneridae</taxon>
        <taxon>Pentapetalae</taxon>
        <taxon>rosids</taxon>
        <taxon>fabids</taxon>
        <taxon>Malpighiales</taxon>
        <taxon>Rhizophoraceae</taxon>
        <taxon>Rhizophora</taxon>
    </lineage>
</organism>
<evidence type="ECO:0000313" key="1">
    <source>
        <dbReference type="EMBL" id="MBX29840.1"/>
    </source>
</evidence>
<proteinExistence type="predicted"/>
<dbReference type="AlphaFoldDB" id="A0A2P2MHY1"/>
<reference evidence="1" key="1">
    <citation type="submission" date="2018-02" db="EMBL/GenBank/DDBJ databases">
        <title>Rhizophora mucronata_Transcriptome.</title>
        <authorList>
            <person name="Meera S.P."/>
            <person name="Sreeshan A."/>
            <person name="Augustine A."/>
        </authorList>
    </citation>
    <scope>NUCLEOTIDE SEQUENCE</scope>
    <source>
        <tissue evidence="1">Leaf</tissue>
    </source>
</reference>
<sequence length="19" mass="1909">MGSPTGAGCQWSKNFGALP</sequence>
<name>A0A2P2MHY1_RHIMU</name>
<dbReference type="EMBL" id="GGEC01049356">
    <property type="protein sequence ID" value="MBX29840.1"/>
    <property type="molecule type" value="Transcribed_RNA"/>
</dbReference>